<evidence type="ECO:0000313" key="7">
    <source>
        <dbReference type="EMBL" id="KAJ5379560.1"/>
    </source>
</evidence>
<feature type="transmembrane region" description="Helical" evidence="5">
    <location>
        <begin position="180"/>
        <end position="199"/>
    </location>
</feature>
<feature type="transmembrane region" description="Helical" evidence="5">
    <location>
        <begin position="362"/>
        <end position="382"/>
    </location>
</feature>
<dbReference type="PROSITE" id="PS50850">
    <property type="entry name" value="MFS"/>
    <property type="match status" value="1"/>
</dbReference>
<name>A0A9W9SKD5_9EURO</name>
<dbReference type="PANTHER" id="PTHR23501:SF78">
    <property type="entry name" value="MAJOR FACILITATOR SUPERFAMILY (MFS) PROFILE DOMAIN-CONTAINING PROTEIN-RELATED"/>
    <property type="match status" value="1"/>
</dbReference>
<evidence type="ECO:0000313" key="8">
    <source>
        <dbReference type="Proteomes" id="UP001147747"/>
    </source>
</evidence>
<dbReference type="PANTHER" id="PTHR23501">
    <property type="entry name" value="MAJOR FACILITATOR SUPERFAMILY"/>
    <property type="match status" value="1"/>
</dbReference>
<dbReference type="InterPro" id="IPR036259">
    <property type="entry name" value="MFS_trans_sf"/>
</dbReference>
<accession>A0A9W9SKD5</accession>
<feature type="transmembrane region" description="Helical" evidence="5">
    <location>
        <begin position="115"/>
        <end position="137"/>
    </location>
</feature>
<dbReference type="Proteomes" id="UP001147747">
    <property type="component" value="Unassembled WGS sequence"/>
</dbReference>
<dbReference type="AlphaFoldDB" id="A0A9W9SKD5"/>
<keyword evidence="2 5" id="KW-0812">Transmembrane</keyword>
<evidence type="ECO:0000256" key="1">
    <source>
        <dbReference type="ARBA" id="ARBA00004141"/>
    </source>
</evidence>
<keyword evidence="3 5" id="KW-1133">Transmembrane helix</keyword>
<feature type="transmembrane region" description="Helical" evidence="5">
    <location>
        <begin position="22"/>
        <end position="48"/>
    </location>
</feature>
<dbReference type="GO" id="GO:0005886">
    <property type="term" value="C:plasma membrane"/>
    <property type="evidence" value="ECO:0007669"/>
    <property type="project" value="TreeGrafter"/>
</dbReference>
<feature type="transmembrane region" description="Helical" evidence="5">
    <location>
        <begin position="54"/>
        <end position="72"/>
    </location>
</feature>
<feature type="transmembrane region" description="Helical" evidence="5">
    <location>
        <begin position="84"/>
        <end position="103"/>
    </location>
</feature>
<reference evidence="7" key="2">
    <citation type="journal article" date="2023" name="IMA Fungus">
        <title>Comparative genomic study of the Penicillium genus elucidates a diverse pangenome and 15 lateral gene transfer events.</title>
        <authorList>
            <person name="Petersen C."/>
            <person name="Sorensen T."/>
            <person name="Nielsen M.R."/>
            <person name="Sondergaard T.E."/>
            <person name="Sorensen J.L."/>
            <person name="Fitzpatrick D.A."/>
            <person name="Frisvad J.C."/>
            <person name="Nielsen K.L."/>
        </authorList>
    </citation>
    <scope>NUCLEOTIDE SEQUENCE</scope>
    <source>
        <strain evidence="7">IBT 29677</strain>
    </source>
</reference>
<dbReference type="EMBL" id="JAPZBU010000011">
    <property type="protein sequence ID" value="KAJ5379560.1"/>
    <property type="molecule type" value="Genomic_DNA"/>
</dbReference>
<dbReference type="GeneID" id="81376296"/>
<feature type="transmembrane region" description="Helical" evidence="5">
    <location>
        <begin position="149"/>
        <end position="168"/>
    </location>
</feature>
<dbReference type="Gene3D" id="1.20.1250.20">
    <property type="entry name" value="MFS general substrate transporter like domains"/>
    <property type="match status" value="1"/>
</dbReference>
<protein>
    <recommendedName>
        <fullName evidence="6">Major facilitator superfamily (MFS) profile domain-containing protein</fullName>
    </recommendedName>
</protein>
<dbReference type="Pfam" id="PF07690">
    <property type="entry name" value="MFS_1"/>
    <property type="match status" value="1"/>
</dbReference>
<gene>
    <name evidence="7" type="ORF">N7509_012679</name>
</gene>
<reference evidence="7" key="1">
    <citation type="submission" date="2022-12" db="EMBL/GenBank/DDBJ databases">
        <authorList>
            <person name="Petersen C."/>
        </authorList>
    </citation>
    <scope>NUCLEOTIDE SEQUENCE</scope>
    <source>
        <strain evidence="7">IBT 29677</strain>
    </source>
</reference>
<organism evidence="7 8">
    <name type="scientific">Penicillium cosmopolitanum</name>
    <dbReference type="NCBI Taxonomy" id="1131564"/>
    <lineage>
        <taxon>Eukaryota</taxon>
        <taxon>Fungi</taxon>
        <taxon>Dikarya</taxon>
        <taxon>Ascomycota</taxon>
        <taxon>Pezizomycotina</taxon>
        <taxon>Eurotiomycetes</taxon>
        <taxon>Eurotiomycetidae</taxon>
        <taxon>Eurotiales</taxon>
        <taxon>Aspergillaceae</taxon>
        <taxon>Penicillium</taxon>
    </lineage>
</organism>
<evidence type="ECO:0000256" key="3">
    <source>
        <dbReference type="ARBA" id="ARBA00022989"/>
    </source>
</evidence>
<keyword evidence="4 5" id="KW-0472">Membrane</keyword>
<evidence type="ECO:0000256" key="2">
    <source>
        <dbReference type="ARBA" id="ARBA00022692"/>
    </source>
</evidence>
<comment type="subcellular location">
    <subcellularLocation>
        <location evidence="1">Membrane</location>
        <topology evidence="1">Multi-pass membrane protein</topology>
    </subcellularLocation>
</comment>
<proteinExistence type="predicted"/>
<dbReference type="RefSeq" id="XP_056483346.1">
    <property type="nucleotide sequence ID" value="XM_056637316.1"/>
</dbReference>
<keyword evidence="8" id="KW-1185">Reference proteome</keyword>
<dbReference type="SUPFAM" id="SSF103473">
    <property type="entry name" value="MFS general substrate transporter"/>
    <property type="match status" value="1"/>
</dbReference>
<sequence>MGQTAFQPLYGRLSDIFGRKPVLLLSVGFLVLGDVLCGFAQTVTWLYACRALSGIGGGGISSLVQITVSDLVSLKDRGKYQGMLSAAIGLGAGTGPFIAAAMLNTSNRERWRWIFWIPPILAAGCMATMWLCLPLKPVSGSWREKLQKIDWLGLAVAIACVVFLLIPLNSGGSIWPWRSALVVSMLVVGGFFFILFAIVEKRFAKIPIIPLRLFGQAPTAVIYFQSALYNSVWQVDIPHSPIIASAEHRRCNIWTRDDEAGPGLASVSFFNLKALVALQALSKPEDRAVATSTRNLMRMLGSVVGMALSTAVQNTVIKSALPADLPSSIREQVNSGSWERGQPGTGKWDHHILDAKMKGIRAVFILLVPSVGLCLLSCYFIPNRELPGDPRRNENAEVGGTQSATP</sequence>
<dbReference type="GO" id="GO:0022857">
    <property type="term" value="F:transmembrane transporter activity"/>
    <property type="evidence" value="ECO:0007669"/>
    <property type="project" value="InterPro"/>
</dbReference>
<evidence type="ECO:0000256" key="5">
    <source>
        <dbReference type="SAM" id="Phobius"/>
    </source>
</evidence>
<dbReference type="InterPro" id="IPR020846">
    <property type="entry name" value="MFS_dom"/>
</dbReference>
<evidence type="ECO:0000256" key="4">
    <source>
        <dbReference type="ARBA" id="ARBA00023136"/>
    </source>
</evidence>
<comment type="caution">
    <text evidence="7">The sequence shown here is derived from an EMBL/GenBank/DDBJ whole genome shotgun (WGS) entry which is preliminary data.</text>
</comment>
<evidence type="ECO:0000259" key="6">
    <source>
        <dbReference type="PROSITE" id="PS50850"/>
    </source>
</evidence>
<dbReference type="OrthoDB" id="6770063at2759"/>
<dbReference type="InterPro" id="IPR011701">
    <property type="entry name" value="MFS"/>
</dbReference>
<feature type="domain" description="Major facilitator superfamily (MFS) profile" evidence="6">
    <location>
        <begin position="1"/>
        <end position="406"/>
    </location>
</feature>